<accession>A0A6M4M9D3</accession>
<protein>
    <submittedName>
        <fullName evidence="2">Arylesterase</fullName>
    </submittedName>
</protein>
<dbReference type="InterPro" id="IPR051532">
    <property type="entry name" value="Ester_Hydrolysis_Enzymes"/>
</dbReference>
<dbReference type="AlphaFoldDB" id="A0A6M4M9D3"/>
<dbReference type="OrthoDB" id="9786188at2"/>
<feature type="domain" description="SGNH hydrolase-type esterase" evidence="1">
    <location>
        <begin position="45"/>
        <end position="205"/>
    </location>
</feature>
<sequence length="222" mass="25115">MIVFQSRRHIQRILLLLVLQVGIVSDQLYAAETPTQTSSKFKLLVVGDSLSAAYRLQQQEGWVSLLQNMWYDEQRKIEIVNAAISGETTDGALSRLPRLLDQHQPSHVFIELGGNDGLRGNQIAGMKKNLREMVTMAKEAGAEVILQDMEIPPNYGKRYTRMFADSFDEIAEEEEVAIIPFFLEDIALNKKLMQKDGIHPNAEAQTLIAEYMHMKLSPLITD</sequence>
<proteinExistence type="predicted"/>
<evidence type="ECO:0000313" key="3">
    <source>
        <dbReference type="Proteomes" id="UP000219285"/>
    </source>
</evidence>
<evidence type="ECO:0000313" key="2">
    <source>
        <dbReference type="EMBL" id="QJR79773.1"/>
    </source>
</evidence>
<dbReference type="PANTHER" id="PTHR30383">
    <property type="entry name" value="THIOESTERASE 1/PROTEASE 1/LYSOPHOSPHOLIPASE L1"/>
    <property type="match status" value="1"/>
</dbReference>
<dbReference type="PANTHER" id="PTHR30383:SF24">
    <property type="entry name" value="THIOESTERASE 1_PROTEASE 1_LYSOPHOSPHOLIPASE L1"/>
    <property type="match status" value="1"/>
</dbReference>
<dbReference type="Proteomes" id="UP000219285">
    <property type="component" value="Chromosome"/>
</dbReference>
<dbReference type="GO" id="GO:0004622">
    <property type="term" value="F:phosphatidylcholine lysophospholipase activity"/>
    <property type="evidence" value="ECO:0007669"/>
    <property type="project" value="TreeGrafter"/>
</dbReference>
<dbReference type="CDD" id="cd01822">
    <property type="entry name" value="Lysophospholipase_L1_like"/>
    <property type="match status" value="1"/>
</dbReference>
<dbReference type="SUPFAM" id="SSF52266">
    <property type="entry name" value="SGNH hydrolase"/>
    <property type="match status" value="1"/>
</dbReference>
<gene>
    <name evidence="2" type="ORF">CA267_002660</name>
</gene>
<keyword evidence="3" id="KW-1185">Reference proteome</keyword>
<dbReference type="KEGG" id="apel:CA267_002660"/>
<dbReference type="InterPro" id="IPR013830">
    <property type="entry name" value="SGNH_hydro"/>
</dbReference>
<evidence type="ECO:0000259" key="1">
    <source>
        <dbReference type="Pfam" id="PF13472"/>
    </source>
</evidence>
<name>A0A6M4M9D3_9ALTE</name>
<dbReference type="Pfam" id="PF13472">
    <property type="entry name" value="Lipase_GDSL_2"/>
    <property type="match status" value="1"/>
</dbReference>
<dbReference type="Gene3D" id="3.40.50.1110">
    <property type="entry name" value="SGNH hydrolase"/>
    <property type="match status" value="1"/>
</dbReference>
<dbReference type="EMBL" id="CP052766">
    <property type="protein sequence ID" value="QJR79773.1"/>
    <property type="molecule type" value="Genomic_DNA"/>
</dbReference>
<reference evidence="2 3" key="2">
    <citation type="submission" date="2020-04" db="EMBL/GenBank/DDBJ databases">
        <title>Complete genome sequence of Alteromonas pelagimontana 5.12T.</title>
        <authorList>
            <person name="Sinha R.K."/>
            <person name="Krishnan K.P."/>
            <person name="Kurian J.P."/>
        </authorList>
    </citation>
    <scope>NUCLEOTIDE SEQUENCE [LARGE SCALE GENOMIC DNA]</scope>
    <source>
        <strain evidence="2 3">5.12</strain>
    </source>
</reference>
<dbReference type="InterPro" id="IPR036514">
    <property type="entry name" value="SGNH_hydro_sf"/>
</dbReference>
<organism evidence="2 3">
    <name type="scientific">Alteromonas pelagimontana</name>
    <dbReference type="NCBI Taxonomy" id="1858656"/>
    <lineage>
        <taxon>Bacteria</taxon>
        <taxon>Pseudomonadati</taxon>
        <taxon>Pseudomonadota</taxon>
        <taxon>Gammaproteobacteria</taxon>
        <taxon>Alteromonadales</taxon>
        <taxon>Alteromonadaceae</taxon>
        <taxon>Alteromonas/Salinimonas group</taxon>
        <taxon>Alteromonas</taxon>
    </lineage>
</organism>
<reference evidence="3" key="1">
    <citation type="submission" date="2014-12" db="EMBL/GenBank/DDBJ databases">
        <title>Complete genome sequence of a multi-drug resistant Klebsiella pneumoniae.</title>
        <authorList>
            <person name="Hua X."/>
            <person name="Chen Q."/>
            <person name="Li X."/>
            <person name="Feng Y."/>
            <person name="Ruan Z."/>
            <person name="Yu Y."/>
        </authorList>
    </citation>
    <scope>NUCLEOTIDE SEQUENCE [LARGE SCALE GENOMIC DNA]</scope>
    <source>
        <strain evidence="3">5.12</strain>
    </source>
</reference>
<dbReference type="RefSeq" id="WP_097349212.1">
    <property type="nucleotide sequence ID" value="NZ_CP052766.1"/>
</dbReference>